<evidence type="ECO:0000313" key="1">
    <source>
        <dbReference type="EMBL" id="WVN87396.1"/>
    </source>
</evidence>
<protein>
    <submittedName>
        <fullName evidence="1">Uncharacterized protein</fullName>
    </submittedName>
</protein>
<keyword evidence="2" id="KW-1185">Reference proteome</keyword>
<reference evidence="1" key="2">
    <citation type="journal article" date="2022" name="Elife">
        <title>Obligate sexual reproduction of a homothallic fungus closely related to the Cryptococcus pathogenic species complex.</title>
        <authorList>
            <person name="Passer A.R."/>
            <person name="Clancey S.A."/>
            <person name="Shea T."/>
            <person name="David-Palma M."/>
            <person name="Averette A.F."/>
            <person name="Boekhout T."/>
            <person name="Porcel B.M."/>
            <person name="Nowrousian M."/>
            <person name="Cuomo C.A."/>
            <person name="Sun S."/>
            <person name="Heitman J."/>
            <person name="Coelho M.A."/>
        </authorList>
    </citation>
    <scope>NUCLEOTIDE SEQUENCE</scope>
    <source>
        <strain evidence="1">CBS 7841</strain>
    </source>
</reference>
<evidence type="ECO:0000313" key="2">
    <source>
        <dbReference type="Proteomes" id="UP000094043"/>
    </source>
</evidence>
<proteinExistence type="predicted"/>
<dbReference type="EMBL" id="CP143786">
    <property type="protein sequence ID" value="WVN87396.1"/>
    <property type="molecule type" value="Genomic_DNA"/>
</dbReference>
<dbReference type="OrthoDB" id="2575223at2759"/>
<reference evidence="1" key="1">
    <citation type="submission" date="2016-06" db="EMBL/GenBank/DDBJ databases">
        <authorList>
            <person name="Cuomo C."/>
            <person name="Litvintseva A."/>
            <person name="Heitman J."/>
            <person name="Chen Y."/>
            <person name="Sun S."/>
            <person name="Springer D."/>
            <person name="Dromer F."/>
            <person name="Young S."/>
            <person name="Zeng Q."/>
            <person name="Chapman S."/>
            <person name="Gujja S."/>
            <person name="Saif S."/>
            <person name="Birren B."/>
        </authorList>
    </citation>
    <scope>NUCLEOTIDE SEQUENCE</scope>
    <source>
        <strain evidence="1">CBS 7841</strain>
    </source>
</reference>
<dbReference type="KEGG" id="cdep:91086787"/>
<dbReference type="AlphaFoldDB" id="A0A1E3IG37"/>
<gene>
    <name evidence="1" type="ORF">L203_102575</name>
</gene>
<dbReference type="GeneID" id="91086787"/>
<dbReference type="Proteomes" id="UP000094043">
    <property type="component" value="Chromosome 3"/>
</dbReference>
<dbReference type="RefSeq" id="XP_066068096.1">
    <property type="nucleotide sequence ID" value="XM_066211999.1"/>
</dbReference>
<sequence length="501" mass="55648">MDSPLSEHIVTPFLESATCPFYVAEAVAERSKDCDVTAKDVATKVVDDLNPFLEEDDQALPDRHESCQEDRYMPEKKATLSSCLHSSLLAHETTEIQSGRLPSLDFVGFVEEPKRVQDALEAVRGPTCHEASTSDAFERQPSLAYMQQFSFGSEPTSSDCHLQSTQRDTASSSRASPNPTCRCRTVTQDTKASCFISNGCHPRNSHSSQYSLAASCTQSLPLPQAQVVSPYHRLCDSCSLPCGSFSFYHLKPELATPRRFGDSKQDIALSAALFQLNRHEVFAFETEKRFPLKHRIAAELDESRLDKNWKEHATRHRKFGTMPNKGNVADGQDKVLNKETQVVNDAKESIQYGQDIKNRSTSTSKKGTMQEARSNDLISSMPVSGHQKESQHILPVPHVVWHSGFDAPASTYSVPQSAKVHNASPNIHLCLVSVQAGNDKDQQNVNTVNLNHSILLDASRQEKGANQAYMWDCVALLGKWMKTLTLPIMPTHSNTPQKHLL</sequence>
<name>A0A1E3IG37_9TREE</name>
<dbReference type="VEuPathDB" id="FungiDB:L203_03939"/>
<reference evidence="1" key="3">
    <citation type="submission" date="2024-01" db="EMBL/GenBank/DDBJ databases">
        <authorList>
            <person name="Coelho M.A."/>
            <person name="David-Palma M."/>
            <person name="Shea T."/>
            <person name="Sun S."/>
            <person name="Cuomo C.A."/>
            <person name="Heitman J."/>
        </authorList>
    </citation>
    <scope>NUCLEOTIDE SEQUENCE</scope>
    <source>
        <strain evidence="1">CBS 7841</strain>
    </source>
</reference>
<accession>A0A1E3IG37</accession>
<organism evidence="1 2">
    <name type="scientific">Cryptococcus depauperatus CBS 7841</name>
    <dbReference type="NCBI Taxonomy" id="1295531"/>
    <lineage>
        <taxon>Eukaryota</taxon>
        <taxon>Fungi</taxon>
        <taxon>Dikarya</taxon>
        <taxon>Basidiomycota</taxon>
        <taxon>Agaricomycotina</taxon>
        <taxon>Tremellomycetes</taxon>
        <taxon>Tremellales</taxon>
        <taxon>Cryptococcaceae</taxon>
        <taxon>Cryptococcus</taxon>
    </lineage>
</organism>